<protein>
    <submittedName>
        <fullName evidence="2">Uncharacterized protein</fullName>
    </submittedName>
</protein>
<proteinExistence type="predicted"/>
<evidence type="ECO:0000256" key="1">
    <source>
        <dbReference type="SAM" id="MobiDB-lite"/>
    </source>
</evidence>
<organism evidence="2">
    <name type="scientific">Chromera velia CCMP2878</name>
    <dbReference type="NCBI Taxonomy" id="1169474"/>
    <lineage>
        <taxon>Eukaryota</taxon>
        <taxon>Sar</taxon>
        <taxon>Alveolata</taxon>
        <taxon>Colpodellida</taxon>
        <taxon>Chromeraceae</taxon>
        <taxon>Chromera</taxon>
    </lineage>
</organism>
<name>A0A0G4GN74_9ALVE</name>
<feature type="compositionally biased region" description="Basic and acidic residues" evidence="1">
    <location>
        <begin position="263"/>
        <end position="288"/>
    </location>
</feature>
<sequence>VKKVQQEIADVTRRLSSIKGERDVNEDKLKVEEQRKRKCDEGLALRKKKATEEIEKRKAVLGPRLSELLCLRRATAELNDRLTSLRAATSEARVRSDAHINAAASFAKQCEEAAQEDCRRGQQLIDALLHRQRTEVPTLAALASLFPDHVVNEGAEASQQAHASQKRFHGPSVRVSRVSSRLRTARLLGKEEREGGAHRGVAQQQQQQRDRERARPRPLLIPTERVPHQQQQGRTRLMGGTVRGDPETQQHATAARPGAPATVREKAKEKENVGVRLKKEEGRERDVDGGVSVHQQKEKEREGKQKPQGHSSSVPSQGQGQASSKQLLGGGSHLLATRQTKTNLTRVPAGRQDPSATLLSPQKDEQGNFFESPPQTTGPCLPGAAAEGKKETVTPLNTQIPKKRSPLTRAQKARQQTLPDPTPVPSNENNSLPNSATSAKAPLSSPPKGPQHLGRTPQFGINTQQHDKENTQAANAHTQLAGMFAGLSLEEGTDECGETDEEKYSRGVSGAADVMTGPVFLLPADSALLKPTPGGKHWRTVEEGERDRGEGASTAPVGSLGEEP</sequence>
<feature type="region of interest" description="Disordered" evidence="1">
    <location>
        <begin position="156"/>
        <end position="472"/>
    </location>
</feature>
<reference evidence="2" key="1">
    <citation type="submission" date="2014-11" db="EMBL/GenBank/DDBJ databases">
        <authorList>
            <person name="Otto D Thomas"/>
            <person name="Naeem Raeece"/>
        </authorList>
    </citation>
    <scope>NUCLEOTIDE SEQUENCE</scope>
</reference>
<gene>
    <name evidence="2" type="ORF">Cvel_22630</name>
</gene>
<dbReference type="EMBL" id="CDMZ01001373">
    <property type="protein sequence ID" value="CEM31620.1"/>
    <property type="molecule type" value="Genomic_DNA"/>
</dbReference>
<feature type="compositionally biased region" description="Basic and acidic residues" evidence="1">
    <location>
        <begin position="539"/>
        <end position="550"/>
    </location>
</feature>
<feature type="compositionally biased region" description="Polar residues" evidence="1">
    <location>
        <begin position="309"/>
        <end position="326"/>
    </location>
</feature>
<accession>A0A0G4GN74</accession>
<feature type="region of interest" description="Disordered" evidence="1">
    <location>
        <begin position="526"/>
        <end position="564"/>
    </location>
</feature>
<dbReference type="VEuPathDB" id="CryptoDB:Cvel_22630"/>
<evidence type="ECO:0000313" key="2">
    <source>
        <dbReference type="EMBL" id="CEM31620.1"/>
    </source>
</evidence>
<dbReference type="AlphaFoldDB" id="A0A0G4GN74"/>
<feature type="compositionally biased region" description="Basic and acidic residues" evidence="1">
    <location>
        <begin position="295"/>
        <end position="305"/>
    </location>
</feature>
<feature type="non-terminal residue" evidence="2">
    <location>
        <position position="1"/>
    </location>
</feature>
<feature type="compositionally biased region" description="Low complexity" evidence="1">
    <location>
        <begin position="172"/>
        <end position="181"/>
    </location>
</feature>
<feature type="compositionally biased region" description="Polar residues" evidence="1">
    <location>
        <begin position="413"/>
        <end position="438"/>
    </location>
</feature>
<feature type="compositionally biased region" description="Basic and acidic residues" evidence="1">
    <location>
        <begin position="188"/>
        <end position="197"/>
    </location>
</feature>